<reference evidence="2" key="1">
    <citation type="submission" date="2013-07" db="EMBL/GenBank/DDBJ databases">
        <title>The Genome Sequence of Cryptococcus pinus CBS10737.</title>
        <authorList>
            <consortium name="The Broad Institute Genome Sequencing Platform"/>
            <person name="Cuomo C."/>
            <person name="Litvintseva A."/>
            <person name="Chen Y."/>
            <person name="Heitman J."/>
            <person name="Sun S."/>
            <person name="Springer D."/>
            <person name="Dromer F."/>
            <person name="Young S.K."/>
            <person name="Zeng Q."/>
            <person name="Gargeya S."/>
            <person name="Fitzgerald M."/>
            <person name="Abouelleil A."/>
            <person name="Alvarado L."/>
            <person name="Berlin A.M."/>
            <person name="Chapman S.B."/>
            <person name="Dewar J."/>
            <person name="Goldberg J."/>
            <person name="Griggs A."/>
            <person name="Gujja S."/>
            <person name="Hansen M."/>
            <person name="Howarth C."/>
            <person name="Imamovic A."/>
            <person name="Larimer J."/>
            <person name="McCowan C."/>
            <person name="Murphy C."/>
            <person name="Pearson M."/>
            <person name="Priest M."/>
            <person name="Roberts A."/>
            <person name="Saif S."/>
            <person name="Shea T."/>
            <person name="Sykes S."/>
            <person name="Wortman J."/>
            <person name="Nusbaum C."/>
            <person name="Birren B."/>
        </authorList>
    </citation>
    <scope>NUCLEOTIDE SEQUENCE [LARGE SCALE GENOMIC DNA]</scope>
    <source>
        <strain evidence="2">CBS 10737</strain>
    </source>
</reference>
<dbReference type="EMBL" id="KV700115">
    <property type="protein sequence ID" value="OCF51549.1"/>
    <property type="molecule type" value="Genomic_DNA"/>
</dbReference>
<proteinExistence type="predicted"/>
<dbReference type="GeneID" id="30170632"/>
<evidence type="ECO:0000313" key="3">
    <source>
        <dbReference type="EMBL" id="WWC70774.1"/>
    </source>
</evidence>
<keyword evidence="4" id="KW-1185">Reference proteome</keyword>
<sequence>MNEQKISNTNANENTYINSEPITTEPIKGIKKPVIKPFIDKPPNGEGTRNKPLGSEELGNPIGCGPDHFGKWLMACSRC</sequence>
<protein>
    <submittedName>
        <fullName evidence="2">Uncharacterized protein</fullName>
    </submittedName>
</protein>
<dbReference type="Proteomes" id="UP000094020">
    <property type="component" value="Chromosome 6"/>
</dbReference>
<reference evidence="2" key="3">
    <citation type="submission" date="2016-07" db="EMBL/GenBank/DDBJ databases">
        <title>Evolution of pathogenesis and genome organization in the Tremellales.</title>
        <authorList>
            <person name="Cuomo C."/>
            <person name="Litvintseva A."/>
            <person name="Heitman J."/>
            <person name="Chen Y."/>
            <person name="Sun S."/>
            <person name="Springer D."/>
            <person name="Dromer F."/>
            <person name="Young S."/>
            <person name="Zeng Q."/>
            <person name="Chapman S."/>
            <person name="Gujja S."/>
            <person name="Saif S."/>
            <person name="Birren B."/>
        </authorList>
    </citation>
    <scope>NUCLEOTIDE SEQUENCE</scope>
    <source>
        <strain evidence="2">CBS 10737</strain>
    </source>
</reference>
<dbReference type="EMBL" id="CP144524">
    <property type="protein sequence ID" value="WWC70774.1"/>
    <property type="molecule type" value="Genomic_DNA"/>
</dbReference>
<gene>
    <name evidence="2" type="ORF">I206_02263</name>
    <name evidence="3" type="ORF">I206_104725</name>
</gene>
<feature type="region of interest" description="Disordered" evidence="1">
    <location>
        <begin position="33"/>
        <end position="60"/>
    </location>
</feature>
<evidence type="ECO:0000313" key="4">
    <source>
        <dbReference type="Proteomes" id="UP000094020"/>
    </source>
</evidence>
<feature type="region of interest" description="Disordered" evidence="1">
    <location>
        <begin position="1"/>
        <end position="20"/>
    </location>
</feature>
<evidence type="ECO:0000313" key="2">
    <source>
        <dbReference type="EMBL" id="OCF51549.1"/>
    </source>
</evidence>
<accession>A0A1B9I7T7</accession>
<reference evidence="3" key="4">
    <citation type="submission" date="2024-02" db="EMBL/GenBank/DDBJ databases">
        <title>Comparative genomics of Cryptococcus and Kwoniella reveals pathogenesis evolution and contrasting modes of karyotype evolution via chromosome fusion or intercentromeric recombination.</title>
        <authorList>
            <person name="Coelho M.A."/>
            <person name="David-Palma M."/>
            <person name="Shea T."/>
            <person name="Bowers K."/>
            <person name="McGinley-Smith S."/>
            <person name="Mohammad A.W."/>
            <person name="Gnirke A."/>
            <person name="Yurkov A.M."/>
            <person name="Nowrousian M."/>
            <person name="Sun S."/>
            <person name="Cuomo C.A."/>
            <person name="Heitman J."/>
        </authorList>
    </citation>
    <scope>NUCLEOTIDE SEQUENCE</scope>
    <source>
        <strain evidence="3">CBS 10737</strain>
    </source>
</reference>
<evidence type="ECO:0000256" key="1">
    <source>
        <dbReference type="SAM" id="MobiDB-lite"/>
    </source>
</evidence>
<reference evidence="3" key="2">
    <citation type="submission" date="2013-07" db="EMBL/GenBank/DDBJ databases">
        <authorList>
            <consortium name="The Broad Institute Genome Sequencing Platform"/>
            <person name="Cuomo C."/>
            <person name="Litvintseva A."/>
            <person name="Chen Y."/>
            <person name="Heitman J."/>
            <person name="Sun S."/>
            <person name="Springer D."/>
            <person name="Dromer F."/>
            <person name="Young S.K."/>
            <person name="Zeng Q."/>
            <person name="Gargeya S."/>
            <person name="Fitzgerald M."/>
            <person name="Abouelleil A."/>
            <person name="Alvarado L."/>
            <person name="Berlin A.M."/>
            <person name="Chapman S.B."/>
            <person name="Dewar J."/>
            <person name="Goldberg J."/>
            <person name="Griggs A."/>
            <person name="Gujja S."/>
            <person name="Hansen M."/>
            <person name="Howarth C."/>
            <person name="Imamovic A."/>
            <person name="Larimer J."/>
            <person name="McCowan C."/>
            <person name="Murphy C."/>
            <person name="Pearson M."/>
            <person name="Priest M."/>
            <person name="Roberts A."/>
            <person name="Saif S."/>
            <person name="Shea T."/>
            <person name="Sykes S."/>
            <person name="Wortman J."/>
            <person name="Nusbaum C."/>
            <person name="Birren B."/>
        </authorList>
    </citation>
    <scope>NUCLEOTIDE SEQUENCE</scope>
    <source>
        <strain evidence="3">CBS 10737</strain>
    </source>
</reference>
<dbReference type="KEGG" id="kpin:30170632"/>
<dbReference type="RefSeq" id="XP_019012768.1">
    <property type="nucleotide sequence ID" value="XM_019154028.1"/>
</dbReference>
<dbReference type="AlphaFoldDB" id="A0A1B9I7T7"/>
<dbReference type="OrthoDB" id="10378791at2759"/>
<name>A0A1B9I7T7_9TREE</name>
<organism evidence="2">
    <name type="scientific">Kwoniella pini CBS 10737</name>
    <dbReference type="NCBI Taxonomy" id="1296096"/>
    <lineage>
        <taxon>Eukaryota</taxon>
        <taxon>Fungi</taxon>
        <taxon>Dikarya</taxon>
        <taxon>Basidiomycota</taxon>
        <taxon>Agaricomycotina</taxon>
        <taxon>Tremellomycetes</taxon>
        <taxon>Tremellales</taxon>
        <taxon>Cryptococcaceae</taxon>
        <taxon>Kwoniella</taxon>
    </lineage>
</organism>